<evidence type="ECO:0000256" key="2">
    <source>
        <dbReference type="ARBA" id="ARBA00022679"/>
    </source>
</evidence>
<sequence>MIAPGVLGGGEESTGSGQEGRPGMAEVSVGTRKWRTHPGRNQFLCDGRIIMARQSSIFIFTVFVIISTMTLFYIFDAPFLFYNVSPALPVVAAILLCLVLVNLLKTSFSDPGILPKASTFEALETDRQNVAENNYSSDMVRPPPRSKTVVVNGQSVKLKYCFSCRLFRPPRSSHCSVCDNCILNFDHHCPWVGNCVGKRNYRHFYFFIVTLTLLTLYIFGCVTLHIALLSKSEKALLGAVRESPVSLVVALVCFFSIWSIFGLSGFHTYLLSTNQTTNEDIKGTFSSKRRPRVENPYASSSVFRNCFHTLCAPEPPSLIDRRGFVVQDPVIVVRSCEPPTSNNALDRPSSRQSFELAVEYESKFTELSGHEYLLIEL</sequence>
<feature type="domain" description="Palmitoyltransferase DHHC" evidence="12">
    <location>
        <begin position="157"/>
        <end position="282"/>
    </location>
</feature>
<dbReference type="Proteomes" id="UP000031036">
    <property type="component" value="Unassembled WGS sequence"/>
</dbReference>
<dbReference type="GO" id="GO:0006612">
    <property type="term" value="P:protein targeting to membrane"/>
    <property type="evidence" value="ECO:0007669"/>
    <property type="project" value="TreeGrafter"/>
</dbReference>
<evidence type="ECO:0000313" key="14">
    <source>
        <dbReference type="EMBL" id="VDM41788.1"/>
    </source>
</evidence>
<proteinExistence type="inferred from homology"/>
<dbReference type="InterPro" id="IPR039859">
    <property type="entry name" value="PFA4/ZDH16/20/ERF2-like"/>
</dbReference>
<dbReference type="InterPro" id="IPR001594">
    <property type="entry name" value="Palmitoyltrfase_DHHC"/>
</dbReference>
<dbReference type="EMBL" id="JPKZ01000645">
    <property type="protein sequence ID" value="KHN86119.1"/>
    <property type="molecule type" value="Genomic_DNA"/>
</dbReference>
<keyword evidence="5 10" id="KW-0472">Membrane</keyword>
<dbReference type="AlphaFoldDB" id="A0A0B2VXG0"/>
<keyword evidence="3 10" id="KW-0812">Transmembrane</keyword>
<evidence type="ECO:0000256" key="7">
    <source>
        <dbReference type="ARBA" id="ARBA00023288"/>
    </source>
</evidence>
<evidence type="ECO:0000256" key="4">
    <source>
        <dbReference type="ARBA" id="ARBA00022989"/>
    </source>
</evidence>
<dbReference type="STRING" id="6265.A0A0B2VXG0"/>
<feature type="compositionally biased region" description="Gly residues" evidence="11">
    <location>
        <begin position="1"/>
        <end position="20"/>
    </location>
</feature>
<keyword evidence="8 10" id="KW-0012">Acyltransferase</keyword>
<evidence type="ECO:0000256" key="6">
    <source>
        <dbReference type="ARBA" id="ARBA00023139"/>
    </source>
</evidence>
<reference evidence="14" key="2">
    <citation type="submission" date="2018-11" db="EMBL/GenBank/DDBJ databases">
        <authorList>
            <consortium name="Pathogen Informatics"/>
        </authorList>
    </citation>
    <scope>NUCLEOTIDE SEQUENCE [LARGE SCALE GENOMIC DNA]</scope>
</reference>
<evidence type="ECO:0000256" key="5">
    <source>
        <dbReference type="ARBA" id="ARBA00023136"/>
    </source>
</evidence>
<evidence type="ECO:0000256" key="1">
    <source>
        <dbReference type="ARBA" id="ARBA00004127"/>
    </source>
</evidence>
<comment type="similarity">
    <text evidence="10">Belongs to the DHHC palmitoyltransferase family.</text>
</comment>
<dbReference type="PANTHER" id="PTHR22883:SF43">
    <property type="entry name" value="PALMITOYLTRANSFERASE APP"/>
    <property type="match status" value="1"/>
</dbReference>
<name>A0A0B2VXG0_TOXCA</name>
<feature type="transmembrane region" description="Helical" evidence="10">
    <location>
        <begin position="87"/>
        <end position="104"/>
    </location>
</feature>
<feature type="transmembrane region" description="Helical" evidence="10">
    <location>
        <begin position="248"/>
        <end position="272"/>
    </location>
</feature>
<evidence type="ECO:0000256" key="10">
    <source>
        <dbReference type="RuleBase" id="RU079119"/>
    </source>
</evidence>
<dbReference type="OMA" id="NDAHMCT"/>
<dbReference type="GO" id="GO:0005794">
    <property type="term" value="C:Golgi apparatus"/>
    <property type="evidence" value="ECO:0007669"/>
    <property type="project" value="TreeGrafter"/>
</dbReference>
<gene>
    <name evidence="13" type="primary">ZDHHC14</name>
    <name evidence="13" type="ORF">Tcan_17727</name>
    <name evidence="14" type="ORF">TCNE_LOCUS10467</name>
</gene>
<dbReference type="PROSITE" id="PS50216">
    <property type="entry name" value="DHHC"/>
    <property type="match status" value="1"/>
</dbReference>
<comment type="domain">
    <text evidence="10">The DHHC domain is required for palmitoyltransferase activity.</text>
</comment>
<dbReference type="Pfam" id="PF01529">
    <property type="entry name" value="DHHC"/>
    <property type="match status" value="1"/>
</dbReference>
<evidence type="ECO:0000259" key="12">
    <source>
        <dbReference type="Pfam" id="PF01529"/>
    </source>
</evidence>
<evidence type="ECO:0000313" key="15">
    <source>
        <dbReference type="Proteomes" id="UP000031036"/>
    </source>
</evidence>
<protein>
    <recommendedName>
        <fullName evidence="10">Palmitoyltransferase</fullName>
        <ecNumber evidence="10">2.3.1.225</ecNumber>
    </recommendedName>
</protein>
<keyword evidence="6" id="KW-0564">Palmitate</keyword>
<comment type="subcellular location">
    <subcellularLocation>
        <location evidence="1">Endomembrane system</location>
        <topology evidence="1">Multi-pass membrane protein</topology>
    </subcellularLocation>
</comment>
<keyword evidence="15" id="KW-1185">Reference proteome</keyword>
<dbReference type="GO" id="GO:0005783">
    <property type="term" value="C:endoplasmic reticulum"/>
    <property type="evidence" value="ECO:0007669"/>
    <property type="project" value="TreeGrafter"/>
</dbReference>
<reference evidence="13 15" key="1">
    <citation type="submission" date="2014-11" db="EMBL/GenBank/DDBJ databases">
        <title>Genetic blueprint of the zoonotic pathogen Toxocara canis.</title>
        <authorList>
            <person name="Zhu X.-Q."/>
            <person name="Korhonen P.K."/>
            <person name="Cai H."/>
            <person name="Young N.D."/>
            <person name="Nejsum P."/>
            <person name="von Samson-Himmelstjerna G."/>
            <person name="Boag P.R."/>
            <person name="Tan P."/>
            <person name="Li Q."/>
            <person name="Min J."/>
            <person name="Yang Y."/>
            <person name="Wang X."/>
            <person name="Fang X."/>
            <person name="Hall R.S."/>
            <person name="Hofmann A."/>
            <person name="Sternberg P.W."/>
            <person name="Jex A.R."/>
            <person name="Gasser R.B."/>
        </authorList>
    </citation>
    <scope>NUCLEOTIDE SEQUENCE [LARGE SCALE GENOMIC DNA]</scope>
    <source>
        <strain evidence="13">PN_DK_2014</strain>
    </source>
</reference>
<evidence type="ECO:0000256" key="8">
    <source>
        <dbReference type="ARBA" id="ARBA00023315"/>
    </source>
</evidence>
<dbReference type="OrthoDB" id="4096362at2759"/>
<evidence type="ECO:0000256" key="3">
    <source>
        <dbReference type="ARBA" id="ARBA00022692"/>
    </source>
</evidence>
<feature type="transmembrane region" description="Helical" evidence="10">
    <location>
        <begin position="204"/>
        <end position="228"/>
    </location>
</feature>
<evidence type="ECO:0000313" key="13">
    <source>
        <dbReference type="EMBL" id="KHN86119.1"/>
    </source>
</evidence>
<dbReference type="GO" id="GO:0019706">
    <property type="term" value="F:protein-cysteine S-palmitoyltransferase activity"/>
    <property type="evidence" value="ECO:0007669"/>
    <property type="project" value="UniProtKB-EC"/>
</dbReference>
<dbReference type="EC" id="2.3.1.225" evidence="10"/>
<evidence type="ECO:0000256" key="11">
    <source>
        <dbReference type="SAM" id="MobiDB-lite"/>
    </source>
</evidence>
<accession>A0A0B2VXG0</accession>
<dbReference type="EMBL" id="UYWY01020506">
    <property type="protein sequence ID" value="VDM41788.1"/>
    <property type="molecule type" value="Genomic_DNA"/>
</dbReference>
<keyword evidence="4 10" id="KW-1133">Transmembrane helix</keyword>
<dbReference type="PANTHER" id="PTHR22883">
    <property type="entry name" value="ZINC FINGER DHHC DOMAIN CONTAINING PROTEIN"/>
    <property type="match status" value="1"/>
</dbReference>
<comment type="catalytic activity">
    <reaction evidence="9 10">
        <text>L-cysteinyl-[protein] + hexadecanoyl-CoA = S-hexadecanoyl-L-cysteinyl-[protein] + CoA</text>
        <dbReference type="Rhea" id="RHEA:36683"/>
        <dbReference type="Rhea" id="RHEA-COMP:10131"/>
        <dbReference type="Rhea" id="RHEA-COMP:11032"/>
        <dbReference type="ChEBI" id="CHEBI:29950"/>
        <dbReference type="ChEBI" id="CHEBI:57287"/>
        <dbReference type="ChEBI" id="CHEBI:57379"/>
        <dbReference type="ChEBI" id="CHEBI:74151"/>
        <dbReference type="EC" id="2.3.1.225"/>
    </reaction>
</comment>
<feature type="region of interest" description="Disordered" evidence="11">
    <location>
        <begin position="1"/>
        <end position="31"/>
    </location>
</feature>
<keyword evidence="7" id="KW-0449">Lipoprotein</keyword>
<evidence type="ECO:0000256" key="9">
    <source>
        <dbReference type="ARBA" id="ARBA00048048"/>
    </source>
</evidence>
<organism evidence="13 15">
    <name type="scientific">Toxocara canis</name>
    <name type="common">Canine roundworm</name>
    <dbReference type="NCBI Taxonomy" id="6265"/>
    <lineage>
        <taxon>Eukaryota</taxon>
        <taxon>Metazoa</taxon>
        <taxon>Ecdysozoa</taxon>
        <taxon>Nematoda</taxon>
        <taxon>Chromadorea</taxon>
        <taxon>Rhabditida</taxon>
        <taxon>Spirurina</taxon>
        <taxon>Ascaridomorpha</taxon>
        <taxon>Ascaridoidea</taxon>
        <taxon>Toxocaridae</taxon>
        <taxon>Toxocara</taxon>
    </lineage>
</organism>
<keyword evidence="2 10" id="KW-0808">Transferase</keyword>
<feature type="transmembrane region" description="Helical" evidence="10">
    <location>
        <begin position="57"/>
        <end position="75"/>
    </location>
</feature>